<comment type="caution">
    <text evidence="1">The sequence shown here is derived from an EMBL/GenBank/DDBJ whole genome shotgun (WGS) entry which is preliminary data.</text>
</comment>
<feature type="non-terminal residue" evidence="1">
    <location>
        <position position="117"/>
    </location>
</feature>
<keyword evidence="2" id="KW-1185">Reference proteome</keyword>
<evidence type="ECO:0000313" key="2">
    <source>
        <dbReference type="Proteomes" id="UP000290809"/>
    </source>
</evidence>
<dbReference type="Proteomes" id="UP000290809">
    <property type="component" value="Unassembled WGS sequence"/>
</dbReference>
<gene>
    <name evidence="1" type="ORF">DC041_0009638</name>
</gene>
<name>A0A430PXY7_SCHBO</name>
<evidence type="ECO:0000313" key="1">
    <source>
        <dbReference type="EMBL" id="RTG80310.1"/>
    </source>
</evidence>
<dbReference type="EMBL" id="QMKO01004270">
    <property type="protein sequence ID" value="RTG80310.1"/>
    <property type="molecule type" value="Genomic_DNA"/>
</dbReference>
<reference evidence="1 2" key="1">
    <citation type="journal article" date="2019" name="PLoS Pathog.">
        <title>Genome sequence of the bovine parasite Schistosoma bovis Tanzania.</title>
        <authorList>
            <person name="Oey H."/>
            <person name="Zakrzewski M."/>
            <person name="Gobert G."/>
            <person name="Gravermann K."/>
            <person name="Stoye J."/>
            <person name="Jones M."/>
            <person name="Mcmanus D."/>
            <person name="Krause L."/>
        </authorList>
    </citation>
    <scope>NUCLEOTIDE SEQUENCE [LARGE SCALE GENOMIC DNA]</scope>
    <source>
        <strain evidence="1 2">TAN1997</strain>
    </source>
</reference>
<accession>A0A430PXY7</accession>
<sequence>MFIVPQLTGSNMGILNPKTGTITIEIQWLYRHQIYIDTLYQTDEIGARQYHQMRFVRNQNSGLNISVNGGFKQINNSLFHSNYGHGLVIWNLNQSDLSSLRQPNLPLKTHVHLSNFT</sequence>
<protein>
    <submittedName>
        <fullName evidence="1">Uncharacterized protein</fullName>
    </submittedName>
</protein>
<proteinExistence type="predicted"/>
<organism evidence="1 2">
    <name type="scientific">Schistosoma bovis</name>
    <name type="common">Blood fluke</name>
    <dbReference type="NCBI Taxonomy" id="6184"/>
    <lineage>
        <taxon>Eukaryota</taxon>
        <taxon>Metazoa</taxon>
        <taxon>Spiralia</taxon>
        <taxon>Lophotrochozoa</taxon>
        <taxon>Platyhelminthes</taxon>
        <taxon>Trematoda</taxon>
        <taxon>Digenea</taxon>
        <taxon>Strigeidida</taxon>
        <taxon>Schistosomatoidea</taxon>
        <taxon>Schistosomatidae</taxon>
        <taxon>Schistosoma</taxon>
    </lineage>
</organism>
<dbReference type="AlphaFoldDB" id="A0A430PXY7"/>
<dbReference type="STRING" id="6184.A0A430PXY7"/>